<dbReference type="InterPro" id="IPR036121">
    <property type="entry name" value="ATPase_F1/V1/A1_a/bsu_N_sf"/>
</dbReference>
<evidence type="ECO:0000259" key="13">
    <source>
        <dbReference type="Pfam" id="PF00006"/>
    </source>
</evidence>
<dbReference type="CDD" id="cd01132">
    <property type="entry name" value="F1-ATPase_alpha_CD"/>
    <property type="match status" value="1"/>
</dbReference>
<gene>
    <name evidence="12" type="primary">atpA</name>
    <name evidence="16" type="ORF">COX47_00155</name>
</gene>
<comment type="function">
    <text evidence="12">Produces ATP from ADP in the presence of a proton gradient across the membrane. The alpha chain is a regulatory subunit.</text>
</comment>
<keyword evidence="10 12" id="KW-0139">CF(1)</keyword>
<dbReference type="InterPro" id="IPR033732">
    <property type="entry name" value="ATP_synth_F1_a_nt-bd_dom"/>
</dbReference>
<dbReference type="FunFam" id="1.20.150.20:FF:000001">
    <property type="entry name" value="ATP synthase subunit alpha"/>
    <property type="match status" value="1"/>
</dbReference>
<keyword evidence="7 12" id="KW-1278">Translocase</keyword>
<dbReference type="Gene3D" id="3.40.50.300">
    <property type="entry name" value="P-loop containing nucleotide triphosphate hydrolases"/>
    <property type="match status" value="1"/>
</dbReference>
<keyword evidence="4 12" id="KW-0547">Nucleotide-binding</keyword>
<evidence type="ECO:0000256" key="12">
    <source>
        <dbReference type="HAMAP-Rule" id="MF_01346"/>
    </source>
</evidence>
<feature type="site" description="Required for activity" evidence="12">
    <location>
        <position position="411"/>
    </location>
</feature>
<protein>
    <recommendedName>
        <fullName evidence="12">ATP synthase subunit alpha</fullName>
        <ecNumber evidence="12">7.1.2.2</ecNumber>
    </recommendedName>
    <alternativeName>
        <fullName evidence="12">ATP synthase F1 sector subunit alpha</fullName>
    </alternativeName>
    <alternativeName>
        <fullName evidence="12">F-ATPase subunit alpha</fullName>
    </alternativeName>
</protein>
<dbReference type="InterPro" id="IPR000711">
    <property type="entry name" value="ATPase_OSCP/dsu"/>
</dbReference>
<evidence type="ECO:0000259" key="14">
    <source>
        <dbReference type="Pfam" id="PF00306"/>
    </source>
</evidence>
<feature type="domain" description="ATP synthase alpha subunit C-terminal" evidence="14">
    <location>
        <begin position="420"/>
        <end position="544"/>
    </location>
</feature>
<evidence type="ECO:0000313" key="16">
    <source>
        <dbReference type="EMBL" id="PIP15357.1"/>
    </source>
</evidence>
<keyword evidence="5 12" id="KW-0375">Hydrogen ion transport</keyword>
<dbReference type="EMBL" id="PCRE01000002">
    <property type="protein sequence ID" value="PIP15357.1"/>
    <property type="molecule type" value="Genomic_DNA"/>
</dbReference>
<evidence type="ECO:0000256" key="9">
    <source>
        <dbReference type="ARBA" id="ARBA00023136"/>
    </source>
</evidence>
<dbReference type="Proteomes" id="UP000231025">
    <property type="component" value="Unassembled WGS sequence"/>
</dbReference>
<dbReference type="Pfam" id="PF00006">
    <property type="entry name" value="ATP-synt_ab"/>
    <property type="match status" value="1"/>
</dbReference>
<dbReference type="PRINTS" id="PR00125">
    <property type="entry name" value="ATPASEDELTA"/>
</dbReference>
<evidence type="ECO:0000256" key="2">
    <source>
        <dbReference type="ARBA" id="ARBA00008936"/>
    </source>
</evidence>
<dbReference type="InterPro" id="IPR005294">
    <property type="entry name" value="ATP_synth_F1_asu"/>
</dbReference>
<comment type="caution">
    <text evidence="16">The sequence shown here is derived from an EMBL/GenBank/DDBJ whole genome shotgun (WGS) entry which is preliminary data.</text>
</comment>
<comment type="subcellular location">
    <subcellularLocation>
        <location evidence="12">Cell membrane</location>
        <topology evidence="12">Peripheral membrane protein</topology>
    </subcellularLocation>
    <subcellularLocation>
        <location evidence="1">Membrane</location>
    </subcellularLocation>
</comment>
<dbReference type="NCBIfam" id="NF009884">
    <property type="entry name" value="PRK13343.1"/>
    <property type="match status" value="1"/>
</dbReference>
<evidence type="ECO:0000256" key="10">
    <source>
        <dbReference type="ARBA" id="ARBA00023196"/>
    </source>
</evidence>
<feature type="domain" description="ATPase F1/V1/A1 complex alpha/beta subunit N-terminal" evidence="15">
    <location>
        <begin position="76"/>
        <end position="138"/>
    </location>
</feature>
<evidence type="ECO:0000313" key="17">
    <source>
        <dbReference type="Proteomes" id="UP000231025"/>
    </source>
</evidence>
<evidence type="ECO:0000256" key="11">
    <source>
        <dbReference type="ARBA" id="ARBA00023310"/>
    </source>
</evidence>
<accession>A0A2G9Y821</accession>
<keyword evidence="9 12" id="KW-0472">Membrane</keyword>
<dbReference type="CDD" id="cd18113">
    <property type="entry name" value="ATP-synt_F1_alpha_C"/>
    <property type="match status" value="1"/>
</dbReference>
<dbReference type="InterPro" id="IPR023366">
    <property type="entry name" value="ATP_synth_asu-like_sf"/>
</dbReference>
<dbReference type="InterPro" id="IPR027417">
    <property type="entry name" value="P-loop_NTPase"/>
</dbReference>
<dbReference type="GO" id="GO:0005524">
    <property type="term" value="F:ATP binding"/>
    <property type="evidence" value="ECO:0007669"/>
    <property type="project" value="UniProtKB-UniRule"/>
</dbReference>
<dbReference type="InterPro" id="IPR020003">
    <property type="entry name" value="ATPase_a/bsu_AS"/>
</dbReference>
<dbReference type="GO" id="GO:0005886">
    <property type="term" value="C:plasma membrane"/>
    <property type="evidence" value="ECO:0007669"/>
    <property type="project" value="UniProtKB-SubCell"/>
</dbReference>
<organism evidence="16 17">
    <name type="scientific">Candidatus Roizmanbacteria bacterium CG23_combo_of_CG06-09_8_20_14_all_35_49</name>
    <dbReference type="NCBI Taxonomy" id="1974863"/>
    <lineage>
        <taxon>Bacteria</taxon>
        <taxon>Candidatus Roizmaniibacteriota</taxon>
    </lineage>
</organism>
<keyword evidence="12" id="KW-1003">Cell membrane</keyword>
<evidence type="ECO:0000256" key="4">
    <source>
        <dbReference type="ARBA" id="ARBA00022741"/>
    </source>
</evidence>
<dbReference type="Pfam" id="PF00306">
    <property type="entry name" value="ATP-synt_ab_C"/>
    <property type="match status" value="1"/>
</dbReference>
<dbReference type="SUPFAM" id="SSF47917">
    <property type="entry name" value="C-terminal domain of alpha and beta subunits of F1 ATP synthase"/>
    <property type="match status" value="1"/>
</dbReference>
<name>A0A2G9Y821_9BACT</name>
<dbReference type="PANTHER" id="PTHR48082:SF2">
    <property type="entry name" value="ATP SYNTHASE SUBUNIT ALPHA, MITOCHONDRIAL"/>
    <property type="match status" value="1"/>
</dbReference>
<dbReference type="GO" id="GO:0043531">
    <property type="term" value="F:ADP binding"/>
    <property type="evidence" value="ECO:0007669"/>
    <property type="project" value="TreeGrafter"/>
</dbReference>
<comment type="similarity">
    <text evidence="2 12">Belongs to the ATPase alpha/beta chains family.</text>
</comment>
<dbReference type="NCBIfam" id="TIGR00962">
    <property type="entry name" value="atpA"/>
    <property type="match status" value="1"/>
</dbReference>
<comment type="catalytic activity">
    <reaction evidence="12">
        <text>ATP + H2O + 4 H(+)(in) = ADP + phosphate + 5 H(+)(out)</text>
        <dbReference type="Rhea" id="RHEA:57720"/>
        <dbReference type="ChEBI" id="CHEBI:15377"/>
        <dbReference type="ChEBI" id="CHEBI:15378"/>
        <dbReference type="ChEBI" id="CHEBI:30616"/>
        <dbReference type="ChEBI" id="CHEBI:43474"/>
        <dbReference type="ChEBI" id="CHEBI:456216"/>
        <dbReference type="EC" id="7.1.2.2"/>
    </reaction>
</comment>
<dbReference type="FunFam" id="3.40.50.300:FF:000002">
    <property type="entry name" value="ATP synthase subunit alpha"/>
    <property type="match status" value="1"/>
</dbReference>
<dbReference type="PANTHER" id="PTHR48082">
    <property type="entry name" value="ATP SYNTHASE SUBUNIT ALPHA, MITOCHONDRIAL"/>
    <property type="match status" value="1"/>
</dbReference>
<dbReference type="Pfam" id="PF02874">
    <property type="entry name" value="ATP-synt_ab_N"/>
    <property type="match status" value="1"/>
</dbReference>
<keyword evidence="8 12" id="KW-0406">Ion transport</keyword>
<evidence type="ECO:0000256" key="6">
    <source>
        <dbReference type="ARBA" id="ARBA00022840"/>
    </source>
</evidence>
<dbReference type="EC" id="7.1.2.2" evidence="12"/>
<dbReference type="GO" id="GO:0045259">
    <property type="term" value="C:proton-transporting ATP synthase complex"/>
    <property type="evidence" value="ECO:0007669"/>
    <property type="project" value="UniProtKB-KW"/>
</dbReference>
<proteinExistence type="inferred from homology"/>
<keyword evidence="3 12" id="KW-0813">Transport</keyword>
<evidence type="ECO:0000256" key="7">
    <source>
        <dbReference type="ARBA" id="ARBA00022967"/>
    </source>
</evidence>
<dbReference type="InterPro" id="IPR004100">
    <property type="entry name" value="ATPase_F1/V1/A1_a/bsu_N"/>
</dbReference>
<evidence type="ECO:0000259" key="15">
    <source>
        <dbReference type="Pfam" id="PF02874"/>
    </source>
</evidence>
<feature type="binding site" evidence="12">
    <location>
        <begin position="218"/>
        <end position="225"/>
    </location>
    <ligand>
        <name>ATP</name>
        <dbReference type="ChEBI" id="CHEBI:30616"/>
    </ligand>
</feature>
<dbReference type="Gene3D" id="1.20.150.20">
    <property type="entry name" value="ATP synthase alpha/beta chain, C-terminal domain"/>
    <property type="match status" value="1"/>
</dbReference>
<dbReference type="Gene3D" id="2.40.30.20">
    <property type="match status" value="1"/>
</dbReference>
<dbReference type="AlphaFoldDB" id="A0A2G9Y821"/>
<sequence>MRAQIVSSYKLTTEELKEIKKKLSLREEEVITNVVDRSIIGGLIIKLDDRVVDLSLKTQLKNLQIEKVKIDYQPKEIGVVEEIKDGIVIASGLKNIAFSEVVEFENGTQGYVVDLTEKRTGIIVLGDYLSLKSGDQVNGLNYTLSIPVADELIGRVVNPLGMPEDELLPIKSKKHYPVEKIAPGVVMRWPVNTPIQTGIKLIDALIPIGRGQRELIIGDRGTGKTTLAIDTILNQKEENVICIYCGIGQKNSKMANVIELLRKRGAMDYTIVVSASASQPASLQYLAPYAAVAIGEYFMEKGKDVLVVYDDLTKHAWAYRQISLILRRPAGREAYPGDIFYLHSRLLERACRLDEKYGGGSITALPIIETLEGDLSSYIPTNVISITDGQIYLETDLFNAGIRPAVNIGLSVSRVGGNAQTKAMKKIAGKLKLDLAQYREMASFSQFESELDEETRKFLGRGARLTQILIQKKNKPYSLGHEVALIYAANSGLLDSIAPHEIAGYEEKIFAILESEGKELMKKINKTKIFEEKDEKELEKIIKNIL</sequence>
<dbReference type="InterPro" id="IPR038376">
    <property type="entry name" value="ATP_synth_asu_C_sf"/>
</dbReference>
<dbReference type="Pfam" id="PF00213">
    <property type="entry name" value="OSCP"/>
    <property type="match status" value="1"/>
</dbReference>
<feature type="domain" description="ATPase F1/V1/A1 complex alpha/beta subunit nucleotide-binding" evidence="13">
    <location>
        <begin position="198"/>
        <end position="413"/>
    </location>
</feature>
<keyword evidence="6 12" id="KW-0067">ATP-binding</keyword>
<dbReference type="CDD" id="cd18116">
    <property type="entry name" value="ATP-synt_F1_alpha_N"/>
    <property type="match status" value="1"/>
</dbReference>
<dbReference type="InterPro" id="IPR000194">
    <property type="entry name" value="ATPase_F1/V1/A1_a/bsu_nucl-bd"/>
</dbReference>
<keyword evidence="11 12" id="KW-0066">ATP synthesis</keyword>
<dbReference type="HAMAP" id="MF_01346">
    <property type="entry name" value="ATP_synth_alpha_bact"/>
    <property type="match status" value="1"/>
</dbReference>
<evidence type="ECO:0000256" key="1">
    <source>
        <dbReference type="ARBA" id="ARBA00004370"/>
    </source>
</evidence>
<reference evidence="16 17" key="1">
    <citation type="submission" date="2017-09" db="EMBL/GenBank/DDBJ databases">
        <title>Depth-based differentiation of microbial function through sediment-hosted aquifers and enrichment of novel symbionts in the deep terrestrial subsurface.</title>
        <authorList>
            <person name="Probst A.J."/>
            <person name="Ladd B."/>
            <person name="Jarett J.K."/>
            <person name="Geller-Mcgrath D.E."/>
            <person name="Sieber C.M."/>
            <person name="Emerson J.B."/>
            <person name="Anantharaman K."/>
            <person name="Thomas B.C."/>
            <person name="Malmstrom R."/>
            <person name="Stieglmeier M."/>
            <person name="Klingl A."/>
            <person name="Woyke T."/>
            <person name="Ryan C.M."/>
            <person name="Banfield J.F."/>
        </authorList>
    </citation>
    <scope>NUCLEOTIDE SEQUENCE [LARGE SCALE GENOMIC DNA]</scope>
    <source>
        <strain evidence="16">CG23_combo_of_CG06-09_8_20_14_all_35_49</strain>
    </source>
</reference>
<dbReference type="GO" id="GO:0046933">
    <property type="term" value="F:proton-transporting ATP synthase activity, rotational mechanism"/>
    <property type="evidence" value="ECO:0007669"/>
    <property type="project" value="UniProtKB-UniRule"/>
</dbReference>
<evidence type="ECO:0000256" key="3">
    <source>
        <dbReference type="ARBA" id="ARBA00022448"/>
    </source>
</evidence>
<dbReference type="SUPFAM" id="SSF50615">
    <property type="entry name" value="N-terminal domain of alpha and beta subunits of F1 ATP synthase"/>
    <property type="match status" value="1"/>
</dbReference>
<dbReference type="SUPFAM" id="SSF52540">
    <property type="entry name" value="P-loop containing nucleoside triphosphate hydrolases"/>
    <property type="match status" value="1"/>
</dbReference>
<dbReference type="InterPro" id="IPR000793">
    <property type="entry name" value="ATP_synth_asu_C"/>
</dbReference>
<evidence type="ECO:0000256" key="8">
    <source>
        <dbReference type="ARBA" id="ARBA00023065"/>
    </source>
</evidence>
<dbReference type="PROSITE" id="PS00152">
    <property type="entry name" value="ATPASE_ALPHA_BETA"/>
    <property type="match status" value="1"/>
</dbReference>
<evidence type="ECO:0000256" key="5">
    <source>
        <dbReference type="ARBA" id="ARBA00022781"/>
    </source>
</evidence>